<dbReference type="GO" id="GO:0016887">
    <property type="term" value="F:ATP hydrolysis activity"/>
    <property type="evidence" value="ECO:0007669"/>
    <property type="project" value="InterPro"/>
</dbReference>
<dbReference type="Pfam" id="PF00004">
    <property type="entry name" value="AAA"/>
    <property type="match status" value="1"/>
</dbReference>
<dbReference type="InterPro" id="IPR003959">
    <property type="entry name" value="ATPase_AAA_core"/>
</dbReference>
<dbReference type="GO" id="GO:0005759">
    <property type="term" value="C:mitochondrial matrix"/>
    <property type="evidence" value="ECO:0007669"/>
    <property type="project" value="TreeGrafter"/>
</dbReference>
<dbReference type="PROSITE" id="PS51787">
    <property type="entry name" value="LON_N"/>
    <property type="match status" value="1"/>
</dbReference>
<dbReference type="InterPro" id="IPR027417">
    <property type="entry name" value="P-loop_NTPase"/>
</dbReference>
<dbReference type="InterPro" id="IPR046336">
    <property type="entry name" value="Lon_prtase_N_sf"/>
</dbReference>
<evidence type="ECO:0000313" key="2">
    <source>
        <dbReference type="EMBL" id="TQD71182.1"/>
    </source>
</evidence>
<dbReference type="PANTHER" id="PTHR43718:SF2">
    <property type="entry name" value="LON PROTEASE HOMOLOG, MITOCHONDRIAL"/>
    <property type="match status" value="1"/>
</dbReference>
<dbReference type="InterPro" id="IPR027065">
    <property type="entry name" value="Lon_Prtase"/>
</dbReference>
<sequence>MGSKGTPPSAVAVEGEQEPEKVELKIKEWEVGMYHNEVAASQGIRIRRRPPTGHLQHYVGPFEFQLQNEGNTPRNILEEIIRHKDTHVAQVLALPLPHRPLFPGFYMPIYVKDPKLLAALQESKKRQAPYAGAFLLKDEPGTDPSVVSGSETEKNITDLKGKELFNRLHEVGTLAQISSIQGDHVVLIGHRRLRITEMVEEDPLTVKVDHLKDKPYNKDDDVIKATSFEVISTLRAVLKTSSLWRDHVQTYNQHIGDFNFPRLADFGAAISGANKLQCQEVLEELDVYKRLKLTLELVKKEIEISKIQESIAKAIEEKISGEQRRYLLNEQLKAIKKELGLEADDKTALSGHASYNIKFRDQACKFVCIMVSIGALSVLMSMTQASKFRERLEPNREKCPPHVLQVIEEELTKLQLLEASSSEFNVTRNYLDWLTSIPWGNYSDENFDVLRAQKILDEDHYGLNDVKERILEFIAVGKLRGMSQGKIICLSGPPGVGKTSIGRSIARALNRNFYRFSVGGLSDVAEIKGHRRTYIGAMPGKMVQCLKNVGTANPLVLIDEIDKSEQ</sequence>
<dbReference type="GO" id="GO:0051131">
    <property type="term" value="P:chaperone-mediated protein complex assembly"/>
    <property type="evidence" value="ECO:0007669"/>
    <property type="project" value="TreeGrafter"/>
</dbReference>
<dbReference type="InterPro" id="IPR015947">
    <property type="entry name" value="PUA-like_sf"/>
</dbReference>
<dbReference type="FunFam" id="2.30.130.40:FF:000007">
    <property type="entry name" value="Lon protease homolog, mitochondrial"/>
    <property type="match status" value="1"/>
</dbReference>
<dbReference type="SUPFAM" id="SSF52540">
    <property type="entry name" value="P-loop containing nucleoside triphosphate hydrolases"/>
    <property type="match status" value="1"/>
</dbReference>
<dbReference type="PANTHER" id="PTHR43718">
    <property type="entry name" value="LON PROTEASE"/>
    <property type="match status" value="1"/>
</dbReference>
<dbReference type="SUPFAM" id="SSF88697">
    <property type="entry name" value="PUA domain-like"/>
    <property type="match status" value="1"/>
</dbReference>
<dbReference type="GO" id="GO:0004176">
    <property type="term" value="F:ATP-dependent peptidase activity"/>
    <property type="evidence" value="ECO:0007669"/>
    <property type="project" value="InterPro"/>
</dbReference>
<dbReference type="Gene3D" id="3.40.50.300">
    <property type="entry name" value="P-loop containing nucleotide triphosphate hydrolases"/>
    <property type="match status" value="1"/>
</dbReference>
<dbReference type="Pfam" id="PF02190">
    <property type="entry name" value="LON_substr_bdg"/>
    <property type="match status" value="1"/>
</dbReference>
<accession>A0A540KB69</accession>
<reference evidence="2 3" key="1">
    <citation type="journal article" date="2019" name="G3 (Bethesda)">
        <title>Sequencing of a Wild Apple (Malus baccata) Genome Unravels the Differences Between Cultivated and Wild Apple Species Regarding Disease Resistance and Cold Tolerance.</title>
        <authorList>
            <person name="Chen X."/>
        </authorList>
    </citation>
    <scope>NUCLEOTIDE SEQUENCE [LARGE SCALE GENOMIC DNA]</scope>
    <source>
        <strain evidence="3">cv. Shandingzi</strain>
        <tissue evidence="2">Leaves</tissue>
    </source>
</reference>
<dbReference type="STRING" id="106549.A0A540KB69"/>
<keyword evidence="3" id="KW-1185">Reference proteome</keyword>
<feature type="domain" description="Lon N-terminal" evidence="1">
    <location>
        <begin position="91"/>
        <end position="302"/>
    </location>
</feature>
<name>A0A540KB69_MALBA</name>
<comment type="caution">
    <text evidence="2">The sequence shown here is derived from an EMBL/GenBank/DDBJ whole genome shotgun (WGS) entry which is preliminary data.</text>
</comment>
<dbReference type="GO" id="GO:0006515">
    <property type="term" value="P:protein quality control for misfolded or incompletely synthesized proteins"/>
    <property type="evidence" value="ECO:0007669"/>
    <property type="project" value="TreeGrafter"/>
</dbReference>
<evidence type="ECO:0000259" key="1">
    <source>
        <dbReference type="PROSITE" id="PS51787"/>
    </source>
</evidence>
<dbReference type="Gene3D" id="1.20.58.1480">
    <property type="match status" value="1"/>
</dbReference>
<dbReference type="Gene3D" id="1.20.5.5270">
    <property type="match status" value="1"/>
</dbReference>
<dbReference type="InterPro" id="IPR003111">
    <property type="entry name" value="Lon_prtase_N"/>
</dbReference>
<dbReference type="FunFam" id="1.20.58.1480:FF:000006">
    <property type="entry name" value="Lon protease homolog, mitochondrial"/>
    <property type="match status" value="1"/>
</dbReference>
<dbReference type="GO" id="GO:0007005">
    <property type="term" value="P:mitochondrion organization"/>
    <property type="evidence" value="ECO:0007669"/>
    <property type="project" value="TreeGrafter"/>
</dbReference>
<dbReference type="GO" id="GO:0005524">
    <property type="term" value="F:ATP binding"/>
    <property type="evidence" value="ECO:0007669"/>
    <property type="project" value="InterPro"/>
</dbReference>
<protein>
    <recommendedName>
        <fullName evidence="1">Lon N-terminal domain-containing protein</fullName>
    </recommendedName>
</protein>
<evidence type="ECO:0000313" key="3">
    <source>
        <dbReference type="Proteomes" id="UP000315295"/>
    </source>
</evidence>
<dbReference type="GO" id="GO:0003697">
    <property type="term" value="F:single-stranded DNA binding"/>
    <property type="evidence" value="ECO:0007669"/>
    <property type="project" value="TreeGrafter"/>
</dbReference>
<dbReference type="AlphaFoldDB" id="A0A540KB69"/>
<dbReference type="GO" id="GO:0004252">
    <property type="term" value="F:serine-type endopeptidase activity"/>
    <property type="evidence" value="ECO:0007669"/>
    <property type="project" value="InterPro"/>
</dbReference>
<dbReference type="Proteomes" id="UP000315295">
    <property type="component" value="Unassembled WGS sequence"/>
</dbReference>
<proteinExistence type="predicted"/>
<dbReference type="EMBL" id="VIEB01001600">
    <property type="protein sequence ID" value="TQD71182.1"/>
    <property type="molecule type" value="Genomic_DNA"/>
</dbReference>
<dbReference type="Gene3D" id="2.30.130.40">
    <property type="entry name" value="LON domain-like"/>
    <property type="match status" value="1"/>
</dbReference>
<dbReference type="SMART" id="SM00464">
    <property type="entry name" value="LON"/>
    <property type="match status" value="1"/>
</dbReference>
<organism evidence="2 3">
    <name type="scientific">Malus baccata</name>
    <name type="common">Siberian crab apple</name>
    <name type="synonym">Pyrus baccata</name>
    <dbReference type="NCBI Taxonomy" id="106549"/>
    <lineage>
        <taxon>Eukaryota</taxon>
        <taxon>Viridiplantae</taxon>
        <taxon>Streptophyta</taxon>
        <taxon>Embryophyta</taxon>
        <taxon>Tracheophyta</taxon>
        <taxon>Spermatophyta</taxon>
        <taxon>Magnoliopsida</taxon>
        <taxon>eudicotyledons</taxon>
        <taxon>Gunneridae</taxon>
        <taxon>Pentapetalae</taxon>
        <taxon>rosids</taxon>
        <taxon>fabids</taxon>
        <taxon>Rosales</taxon>
        <taxon>Rosaceae</taxon>
        <taxon>Amygdaloideae</taxon>
        <taxon>Maleae</taxon>
        <taxon>Malus</taxon>
    </lineage>
</organism>
<gene>
    <name evidence="2" type="ORF">C1H46_043287</name>
</gene>
<dbReference type="FunFam" id="1.20.5.5270:FF:000001">
    <property type="entry name" value="Lon protease homolog, mitochondrial"/>
    <property type="match status" value="1"/>
</dbReference>